<protein>
    <submittedName>
        <fullName evidence="1">Uncharacterized protein</fullName>
    </submittedName>
</protein>
<accession>A0A0M0K1W9</accession>
<reference evidence="2" key="1">
    <citation type="journal article" date="2015" name="PLoS Genet.">
        <title>Genome Sequence and Transcriptome Analyses of Chrysochromulina tobin: Metabolic Tools for Enhanced Algal Fitness in the Prominent Order Prymnesiales (Haptophyceae).</title>
        <authorList>
            <person name="Hovde B.T."/>
            <person name="Deodato C.R."/>
            <person name="Hunsperger H.M."/>
            <person name="Ryken S.A."/>
            <person name="Yost W."/>
            <person name="Jha R.K."/>
            <person name="Patterson J."/>
            <person name="Monnat R.J. Jr."/>
            <person name="Barlow S.B."/>
            <person name="Starkenburg S.R."/>
            <person name="Cattolico R.A."/>
        </authorList>
    </citation>
    <scope>NUCLEOTIDE SEQUENCE</scope>
    <source>
        <strain evidence="2">CCMP291</strain>
    </source>
</reference>
<dbReference type="EMBL" id="JWZX01001680">
    <property type="protein sequence ID" value="KOO32809.1"/>
    <property type="molecule type" value="Genomic_DNA"/>
</dbReference>
<proteinExistence type="predicted"/>
<keyword evidence="2" id="KW-1185">Reference proteome</keyword>
<dbReference type="PROSITE" id="PS51257">
    <property type="entry name" value="PROKAR_LIPOPROTEIN"/>
    <property type="match status" value="1"/>
</dbReference>
<dbReference type="AlphaFoldDB" id="A0A0M0K1W9"/>
<dbReference type="Proteomes" id="UP000037460">
    <property type="component" value="Unassembled WGS sequence"/>
</dbReference>
<evidence type="ECO:0000313" key="1">
    <source>
        <dbReference type="EMBL" id="KOO32809.1"/>
    </source>
</evidence>
<gene>
    <name evidence="1" type="ORF">Ctob_015387</name>
</gene>
<comment type="caution">
    <text evidence="1">The sequence shown here is derived from an EMBL/GenBank/DDBJ whole genome shotgun (WGS) entry which is preliminary data.</text>
</comment>
<evidence type="ECO:0000313" key="2">
    <source>
        <dbReference type="Proteomes" id="UP000037460"/>
    </source>
</evidence>
<organism evidence="1 2">
    <name type="scientific">Chrysochromulina tobinii</name>
    <dbReference type="NCBI Taxonomy" id="1460289"/>
    <lineage>
        <taxon>Eukaryota</taxon>
        <taxon>Haptista</taxon>
        <taxon>Haptophyta</taxon>
        <taxon>Prymnesiophyceae</taxon>
        <taxon>Prymnesiales</taxon>
        <taxon>Chrysochromulinaceae</taxon>
        <taxon>Chrysochromulina</taxon>
    </lineage>
</organism>
<name>A0A0M0K1W9_9EUKA</name>
<sequence length="668" mass="72125">MEARGLGLVHVAGACREACDRTTADLAGRSEMAASRPIVYYGLYSDALGISAVYTDLDEVVAATDDDGAGAPYSICSSFASYEEALKFVRVTTVARAAGAGATAGVIALAPPVIKGSGVKRAHLVEKLSDQRLAMIDRCIAGQCGIEHDEGSTCCLGGCGRRLHITTCAQMGSGYAALGNFKCVSCRLAEMVVSGSVAEPSEEIERVVKRTMVLELNQGKETTAAGFADYTRLEERYAMGMGRILDGADLHLPRHNAECFKNFLTWMAIDAGRARSIESVMRMAGTMMAKLGLPDVTKIGSVKAHAKDLLEGICMEHETATTATPAMLKWCIETGIDERFKGAFVSKREKVQFLCEGVGGCRIGEVCGGGESHGVLANNLAFLEDPSVADPMARSVVELKIEHSKTGFSRTLNLAAVTGTSEIRVADAFMDYCKEAGFKMVTTVQAGVRVTRPDFWVVRVSLLGLDETGLIKLLRVLEKEKMPEVQQQLATTKSEARRRHIATGSESQQKKYINVAAGDSTNRKLNDLAGRLTALGYVAQLVDGPLLMSTTGGLRQTPKIMPYSTSSASAPTKELLTNAWLAGFVDGLSQDDDLDLPPGQKPKWSTHSLRRLADTVARRYRSETGVTEDQIDIYFGWNEKILLKAMQVHYASLSIKERMMLAKITGML</sequence>